<dbReference type="AlphaFoldDB" id="A0A068NLD1"/>
<dbReference type="Pfam" id="PF13407">
    <property type="entry name" value="Peripla_BP_4"/>
    <property type="match status" value="1"/>
</dbReference>
<reference evidence="4 5" key="1">
    <citation type="journal article" date="2014" name="PLoS ONE">
        <title>The first complete genome sequence of the class fimbriimonadia in the phylum armatimonadetes.</title>
        <authorList>
            <person name="Hu Z.Y."/>
            <person name="Wang Y.Z."/>
            <person name="Im W.T."/>
            <person name="Wang S.Y."/>
            <person name="Zhao G.P."/>
            <person name="Zheng H.J."/>
            <person name="Quan Z.X."/>
        </authorList>
    </citation>
    <scope>NUCLEOTIDE SEQUENCE [LARGE SCALE GENOMIC DNA]</scope>
    <source>
        <strain evidence="4">Gsoil 348</strain>
    </source>
</reference>
<sequence>MLKNLVWGVAAFAAIGLSGCGSSDNGTGTTGGDTGAATTTGGKTAATGGAKKTLKIVMIAKSSNNPVFQSAKTGAEAAAKDLGAKNNADIQVVWATPPEENGEEQARRIAQAVNDGANAILVSCSDAAKVTNAINDAVDKGVPVMTFDSDAPDSKRFAFYGADDVDAGHLVMKELGAVTNGKGNYAILSGNQTAPNLQKRVQGVKDEAKNFPGLKLVNTFYLTKETPQDASAEVTRAMNANPQIDCWAMVGGWPLFNTALLSLDPAKVKIVAVDALPEELEYVSKGIAPTLLAQPTYLWGHKSVEIIVDKLLLNKDVPAITKMDLVKVTKETLPTWSKQLQDWGFKVDPKYLAAAK</sequence>
<evidence type="ECO:0000259" key="3">
    <source>
        <dbReference type="Pfam" id="PF13407"/>
    </source>
</evidence>
<dbReference type="STRING" id="661478.OP10G_1015"/>
<name>A0A068NLD1_FIMGI</name>
<dbReference type="Proteomes" id="UP000027982">
    <property type="component" value="Chromosome"/>
</dbReference>
<dbReference type="PANTHER" id="PTHR30036:SF7">
    <property type="entry name" value="ABC TRANSPORTER PERIPLASMIC-BINDING PROTEIN YPHF"/>
    <property type="match status" value="1"/>
</dbReference>
<dbReference type="HOGENOM" id="CLU_037628_3_3_0"/>
<dbReference type="GO" id="GO:0030288">
    <property type="term" value="C:outer membrane-bounded periplasmic space"/>
    <property type="evidence" value="ECO:0007669"/>
    <property type="project" value="TreeGrafter"/>
</dbReference>
<dbReference type="RefSeq" id="WP_227625065.1">
    <property type="nucleotide sequence ID" value="NZ_CP007139.1"/>
</dbReference>
<dbReference type="PROSITE" id="PS51257">
    <property type="entry name" value="PROKAR_LIPOPROTEIN"/>
    <property type="match status" value="1"/>
</dbReference>
<dbReference type="eggNOG" id="COG1879">
    <property type="taxonomic scope" value="Bacteria"/>
</dbReference>
<gene>
    <name evidence="4" type="ORF">OP10G_1015</name>
</gene>
<dbReference type="GO" id="GO:0030246">
    <property type="term" value="F:carbohydrate binding"/>
    <property type="evidence" value="ECO:0007669"/>
    <property type="project" value="TreeGrafter"/>
</dbReference>
<comment type="subcellular location">
    <subcellularLocation>
        <location evidence="1">Cell envelope</location>
    </subcellularLocation>
</comment>
<proteinExistence type="inferred from homology"/>
<dbReference type="Gene3D" id="3.40.50.2300">
    <property type="match status" value="2"/>
</dbReference>
<dbReference type="InterPro" id="IPR025997">
    <property type="entry name" value="SBP_2_dom"/>
</dbReference>
<protein>
    <submittedName>
        <fullName evidence="4">Putative L-rhamnose ABC transporter, substrate-binding component</fullName>
    </submittedName>
</protein>
<accession>A0A068NLD1</accession>
<dbReference type="InterPro" id="IPR028082">
    <property type="entry name" value="Peripla_BP_I"/>
</dbReference>
<organism evidence="4 5">
    <name type="scientific">Fimbriimonas ginsengisoli Gsoil 348</name>
    <dbReference type="NCBI Taxonomy" id="661478"/>
    <lineage>
        <taxon>Bacteria</taxon>
        <taxon>Bacillati</taxon>
        <taxon>Armatimonadota</taxon>
        <taxon>Fimbriimonadia</taxon>
        <taxon>Fimbriimonadales</taxon>
        <taxon>Fimbriimonadaceae</taxon>
        <taxon>Fimbriimonas</taxon>
    </lineage>
</organism>
<evidence type="ECO:0000313" key="4">
    <source>
        <dbReference type="EMBL" id="AIE84383.1"/>
    </source>
</evidence>
<dbReference type="KEGG" id="fgi:OP10G_1015"/>
<evidence type="ECO:0000256" key="2">
    <source>
        <dbReference type="ARBA" id="ARBA00007639"/>
    </source>
</evidence>
<evidence type="ECO:0000313" key="5">
    <source>
        <dbReference type="Proteomes" id="UP000027982"/>
    </source>
</evidence>
<keyword evidence="5" id="KW-1185">Reference proteome</keyword>
<evidence type="ECO:0000256" key="1">
    <source>
        <dbReference type="ARBA" id="ARBA00004196"/>
    </source>
</evidence>
<dbReference type="EMBL" id="CP007139">
    <property type="protein sequence ID" value="AIE84383.1"/>
    <property type="molecule type" value="Genomic_DNA"/>
</dbReference>
<comment type="similarity">
    <text evidence="2">Belongs to the bacterial solute-binding protein 2 family.</text>
</comment>
<dbReference type="SUPFAM" id="SSF53822">
    <property type="entry name" value="Periplasmic binding protein-like I"/>
    <property type="match status" value="1"/>
</dbReference>
<dbReference type="PANTHER" id="PTHR30036">
    <property type="entry name" value="D-XYLOSE-BINDING PERIPLASMIC PROTEIN"/>
    <property type="match status" value="1"/>
</dbReference>
<feature type="domain" description="Periplasmic binding protein" evidence="3">
    <location>
        <begin position="56"/>
        <end position="311"/>
    </location>
</feature>
<dbReference type="InterPro" id="IPR050555">
    <property type="entry name" value="Bact_Solute-Bind_Prot2"/>
</dbReference>